<dbReference type="STRING" id="1798661.A3D65_06770"/>
<evidence type="ECO:0008006" key="3">
    <source>
        <dbReference type="Google" id="ProtNLM"/>
    </source>
</evidence>
<dbReference type="Gene3D" id="3.30.920.30">
    <property type="entry name" value="Hypothetical protein"/>
    <property type="match status" value="1"/>
</dbReference>
<dbReference type="AlphaFoldDB" id="A0A1G2CZN2"/>
<evidence type="ECO:0000313" key="1">
    <source>
        <dbReference type="EMBL" id="OGZ06836.1"/>
    </source>
</evidence>
<name>A0A1G2CZN2_9BACT</name>
<organism evidence="1 2">
    <name type="scientific">Candidatus Lloydbacteria bacterium RIFCSPHIGHO2_02_FULL_50_13</name>
    <dbReference type="NCBI Taxonomy" id="1798661"/>
    <lineage>
        <taxon>Bacteria</taxon>
        <taxon>Candidatus Lloydiibacteriota</taxon>
    </lineage>
</organism>
<dbReference type="Proteomes" id="UP000177996">
    <property type="component" value="Unassembled WGS sequence"/>
</dbReference>
<comment type="caution">
    <text evidence="1">The sequence shown here is derived from an EMBL/GenBank/DDBJ whole genome shotgun (WGS) entry which is preliminary data.</text>
</comment>
<dbReference type="InterPro" id="IPR038570">
    <property type="entry name" value="HicA_sf"/>
</dbReference>
<accession>A0A1G2CZN2</accession>
<proteinExistence type="predicted"/>
<protein>
    <recommendedName>
        <fullName evidence="3">Addiction module toxin, HicA family</fullName>
    </recommendedName>
</protein>
<reference evidence="1 2" key="1">
    <citation type="journal article" date="2016" name="Nat. Commun.">
        <title>Thousands of microbial genomes shed light on interconnected biogeochemical processes in an aquifer system.</title>
        <authorList>
            <person name="Anantharaman K."/>
            <person name="Brown C.T."/>
            <person name="Hug L.A."/>
            <person name="Sharon I."/>
            <person name="Castelle C.J."/>
            <person name="Probst A.J."/>
            <person name="Thomas B.C."/>
            <person name="Singh A."/>
            <person name="Wilkins M.J."/>
            <person name="Karaoz U."/>
            <person name="Brodie E.L."/>
            <person name="Williams K.H."/>
            <person name="Hubbard S.S."/>
            <person name="Banfield J.F."/>
        </authorList>
    </citation>
    <scope>NUCLEOTIDE SEQUENCE [LARGE SCALE GENOMIC DNA]</scope>
</reference>
<evidence type="ECO:0000313" key="2">
    <source>
        <dbReference type="Proteomes" id="UP000177996"/>
    </source>
</evidence>
<sequence>MPRGLHNWAYKDVCSFLKEHSFGFNTYLEGSHESWLNKETSSVVEVNKTKSSYPPRTLETMIRQSKLSKDVWRTWAG</sequence>
<gene>
    <name evidence="1" type="ORF">A3D65_06770</name>
</gene>
<dbReference type="EMBL" id="MHLL01000076">
    <property type="protein sequence ID" value="OGZ06836.1"/>
    <property type="molecule type" value="Genomic_DNA"/>
</dbReference>